<sequence length="95" mass="11203">RYLKPKLDAKQFALLNTTIRVKYRINEHHYEDFYKHLVRKKLSDFLLEEERRDTTKAKRLRTQQQETDDTSASTTISPTQIPILNLSATPVNDKA</sequence>
<protein>
    <submittedName>
        <fullName evidence="2">Uncharacterized protein</fullName>
    </submittedName>
</protein>
<dbReference type="Proteomes" id="UP000681967">
    <property type="component" value="Unassembled WGS sequence"/>
</dbReference>
<proteinExistence type="predicted"/>
<feature type="non-terminal residue" evidence="2">
    <location>
        <position position="1"/>
    </location>
</feature>
<comment type="caution">
    <text evidence="2">The sequence shown here is derived from an EMBL/GenBank/DDBJ whole genome shotgun (WGS) entry which is preliminary data.</text>
</comment>
<evidence type="ECO:0000313" key="2">
    <source>
        <dbReference type="EMBL" id="CAF5136831.1"/>
    </source>
</evidence>
<evidence type="ECO:0000313" key="3">
    <source>
        <dbReference type="Proteomes" id="UP000681967"/>
    </source>
</evidence>
<feature type="region of interest" description="Disordered" evidence="1">
    <location>
        <begin position="53"/>
        <end position="95"/>
    </location>
</feature>
<dbReference type="AlphaFoldDB" id="A0A8S3FS82"/>
<feature type="compositionally biased region" description="Polar residues" evidence="1">
    <location>
        <begin position="62"/>
        <end position="95"/>
    </location>
</feature>
<accession>A0A8S3FS82</accession>
<organism evidence="2 3">
    <name type="scientific">Rotaria magnacalcarata</name>
    <dbReference type="NCBI Taxonomy" id="392030"/>
    <lineage>
        <taxon>Eukaryota</taxon>
        <taxon>Metazoa</taxon>
        <taxon>Spiralia</taxon>
        <taxon>Gnathifera</taxon>
        <taxon>Rotifera</taxon>
        <taxon>Eurotatoria</taxon>
        <taxon>Bdelloidea</taxon>
        <taxon>Philodinida</taxon>
        <taxon>Philodinidae</taxon>
        <taxon>Rotaria</taxon>
    </lineage>
</organism>
<name>A0A8S3FS82_9BILA</name>
<dbReference type="EMBL" id="CAJOBH010250375">
    <property type="protein sequence ID" value="CAF5136831.1"/>
    <property type="molecule type" value="Genomic_DNA"/>
</dbReference>
<evidence type="ECO:0000256" key="1">
    <source>
        <dbReference type="SAM" id="MobiDB-lite"/>
    </source>
</evidence>
<gene>
    <name evidence="2" type="ORF">BYL167_LOCUS69468</name>
</gene>
<reference evidence="2" key="1">
    <citation type="submission" date="2021-02" db="EMBL/GenBank/DDBJ databases">
        <authorList>
            <person name="Nowell W R."/>
        </authorList>
    </citation>
    <scope>NUCLEOTIDE SEQUENCE</scope>
</reference>